<evidence type="ECO:0000256" key="5">
    <source>
        <dbReference type="ARBA" id="ARBA00022603"/>
    </source>
</evidence>
<dbReference type="InterPro" id="IPR019410">
    <property type="entry name" value="Methyltransf_16"/>
</dbReference>
<evidence type="ECO:0000256" key="1">
    <source>
        <dbReference type="ARBA" id="ARBA00004123"/>
    </source>
</evidence>
<dbReference type="GO" id="GO:0005634">
    <property type="term" value="C:nucleus"/>
    <property type="evidence" value="ECO:0007669"/>
    <property type="project" value="UniProtKB-SubCell"/>
</dbReference>
<evidence type="ECO:0000256" key="3">
    <source>
        <dbReference type="ARBA" id="ARBA00012533"/>
    </source>
</evidence>
<dbReference type="OrthoDB" id="1723750at2759"/>
<dbReference type="EC" id="2.1.1.85" evidence="3"/>
<keyword evidence="6" id="KW-0808">Transferase</keyword>
<feature type="compositionally biased region" description="Acidic residues" evidence="10">
    <location>
        <begin position="299"/>
        <end position="319"/>
    </location>
</feature>
<protein>
    <recommendedName>
        <fullName evidence="3">protein-histidine N-methyltransferase</fullName>
        <ecNumber evidence="3">2.1.1.85</ecNumber>
    </recommendedName>
</protein>
<comment type="similarity">
    <text evidence="9">Belongs to the methyltransferase superfamily. METTL18 family.</text>
</comment>
<evidence type="ECO:0000256" key="6">
    <source>
        <dbReference type="ARBA" id="ARBA00022679"/>
    </source>
</evidence>
<dbReference type="InterPro" id="IPR029063">
    <property type="entry name" value="SAM-dependent_MTases_sf"/>
</dbReference>
<evidence type="ECO:0000313" key="12">
    <source>
        <dbReference type="Proteomes" id="UP001150538"/>
    </source>
</evidence>
<dbReference type="PANTHER" id="PTHR14614">
    <property type="entry name" value="HEPATOCELLULAR CARCINOMA-ASSOCIATED ANTIGEN"/>
    <property type="match status" value="1"/>
</dbReference>
<sequence>MSFKFNFPVDDADRSSVDNDIFNSPDPENNSGANTNKNSQDNLFNAFSNSTNDQSASQLYQAPFSEVALEIPKVSAFEVDKICYGGNQNEFQKIIYKRQLADVQFQLAEEDTMNEISNQDEQQQGGGDEDVGVKKALMTEGKGASDLIAGVYEGGLKTWECSLDLLDYLTQRYPQLTSPSNSGNKQIQVLEIGCGSGLPTLHILKQSYENSNSSNGTKSNSGGRIHFQDYNRDVLRLVTIPNVLLNTVLTKSFENTTTSTNDDGENILSVDLDEIRGKLLVDNGIISQEEMEAKIREESDPEDDDDDDNDEDSEDDDSVEGINNKMTFLELSDQDTVTADSILTKSLTDTTNLDIRFFGGDWENVSHELQQRGYVYDLVLTSETIYNVESFSKLYNLIRTTLKRNSDSSSVVDKPVALVAAKTMYFGLTGSTLSFKNWIVENHGNEMDIETVWKSSGSMGREILQLSWNTSNN</sequence>
<feature type="compositionally biased region" description="Polar residues" evidence="10">
    <location>
        <begin position="26"/>
        <end position="50"/>
    </location>
</feature>
<dbReference type="AlphaFoldDB" id="A0A9W8DMI4"/>
<dbReference type="GO" id="GO:0018064">
    <property type="term" value="F:protein-L-histidine N-tele-methyltransferase activity"/>
    <property type="evidence" value="ECO:0007669"/>
    <property type="project" value="UniProtKB-EC"/>
</dbReference>
<proteinExistence type="inferred from homology"/>
<feature type="region of interest" description="Disordered" evidence="10">
    <location>
        <begin position="290"/>
        <end position="323"/>
    </location>
</feature>
<dbReference type="GO" id="GO:0005737">
    <property type="term" value="C:cytoplasm"/>
    <property type="evidence" value="ECO:0007669"/>
    <property type="project" value="UniProtKB-SubCell"/>
</dbReference>
<evidence type="ECO:0000256" key="2">
    <source>
        <dbReference type="ARBA" id="ARBA00004496"/>
    </source>
</evidence>
<evidence type="ECO:0000256" key="8">
    <source>
        <dbReference type="ARBA" id="ARBA00023242"/>
    </source>
</evidence>
<keyword evidence="7" id="KW-0949">S-adenosyl-L-methionine</keyword>
<dbReference type="PANTHER" id="PTHR14614:SF39">
    <property type="entry name" value="HISTIDINE PROTEIN METHYLTRANSFERASE 1 HOMOLOG"/>
    <property type="match status" value="1"/>
</dbReference>
<dbReference type="GO" id="GO:0032259">
    <property type="term" value="P:methylation"/>
    <property type="evidence" value="ECO:0007669"/>
    <property type="project" value="UniProtKB-KW"/>
</dbReference>
<evidence type="ECO:0000256" key="9">
    <source>
        <dbReference type="ARBA" id="ARBA00038126"/>
    </source>
</evidence>
<organism evidence="11 12">
    <name type="scientific">Mycoemilia scoparia</name>
    <dbReference type="NCBI Taxonomy" id="417184"/>
    <lineage>
        <taxon>Eukaryota</taxon>
        <taxon>Fungi</taxon>
        <taxon>Fungi incertae sedis</taxon>
        <taxon>Zoopagomycota</taxon>
        <taxon>Kickxellomycotina</taxon>
        <taxon>Kickxellomycetes</taxon>
        <taxon>Kickxellales</taxon>
        <taxon>Kickxellaceae</taxon>
        <taxon>Mycoemilia</taxon>
    </lineage>
</organism>
<comment type="caution">
    <text evidence="11">The sequence shown here is derived from an EMBL/GenBank/DDBJ whole genome shotgun (WGS) entry which is preliminary data.</text>
</comment>
<dbReference type="Gene3D" id="3.40.50.150">
    <property type="entry name" value="Vaccinia Virus protein VP39"/>
    <property type="match status" value="1"/>
</dbReference>
<dbReference type="SUPFAM" id="SSF53335">
    <property type="entry name" value="S-adenosyl-L-methionine-dependent methyltransferases"/>
    <property type="match status" value="1"/>
</dbReference>
<name>A0A9W8DMI4_9FUNG</name>
<gene>
    <name evidence="11" type="ORF">H4219_004646</name>
</gene>
<reference evidence="11" key="1">
    <citation type="submission" date="2022-07" db="EMBL/GenBank/DDBJ databases">
        <title>Phylogenomic reconstructions and comparative analyses of Kickxellomycotina fungi.</title>
        <authorList>
            <person name="Reynolds N.K."/>
            <person name="Stajich J.E."/>
            <person name="Barry K."/>
            <person name="Grigoriev I.V."/>
            <person name="Crous P."/>
            <person name="Smith M.E."/>
        </authorList>
    </citation>
    <scope>NUCLEOTIDE SEQUENCE</scope>
    <source>
        <strain evidence="11">NBRC 100468</strain>
    </source>
</reference>
<accession>A0A9W8DMI4</accession>
<keyword evidence="5" id="KW-0489">Methyltransferase</keyword>
<evidence type="ECO:0000256" key="7">
    <source>
        <dbReference type="ARBA" id="ARBA00022691"/>
    </source>
</evidence>
<evidence type="ECO:0000256" key="10">
    <source>
        <dbReference type="SAM" id="MobiDB-lite"/>
    </source>
</evidence>
<evidence type="ECO:0000313" key="11">
    <source>
        <dbReference type="EMBL" id="KAJ1914766.1"/>
    </source>
</evidence>
<keyword evidence="12" id="KW-1185">Reference proteome</keyword>
<evidence type="ECO:0000256" key="4">
    <source>
        <dbReference type="ARBA" id="ARBA00022490"/>
    </source>
</evidence>
<feature type="region of interest" description="Disordered" evidence="10">
    <location>
        <begin position="16"/>
        <end position="50"/>
    </location>
</feature>
<keyword evidence="8" id="KW-0539">Nucleus</keyword>
<comment type="subcellular location">
    <subcellularLocation>
        <location evidence="2">Cytoplasm</location>
    </subcellularLocation>
    <subcellularLocation>
        <location evidence="1">Nucleus</location>
    </subcellularLocation>
</comment>
<dbReference type="Proteomes" id="UP001150538">
    <property type="component" value="Unassembled WGS sequence"/>
</dbReference>
<keyword evidence="4" id="KW-0963">Cytoplasm</keyword>
<dbReference type="EMBL" id="JANBPU010000181">
    <property type="protein sequence ID" value="KAJ1914766.1"/>
    <property type="molecule type" value="Genomic_DNA"/>
</dbReference>